<dbReference type="SUPFAM" id="SSF55874">
    <property type="entry name" value="ATPase domain of HSP90 chaperone/DNA topoisomerase II/histidine kinase"/>
    <property type="match status" value="1"/>
</dbReference>
<evidence type="ECO:0000256" key="7">
    <source>
        <dbReference type="ARBA" id="ARBA00022840"/>
    </source>
</evidence>
<evidence type="ECO:0000256" key="6">
    <source>
        <dbReference type="ARBA" id="ARBA00022777"/>
    </source>
</evidence>
<comment type="caution">
    <text evidence="11">The sequence shown here is derived from an EMBL/GenBank/DDBJ whole genome shotgun (WGS) entry which is preliminary data.</text>
</comment>
<dbReference type="EC" id="2.7.13.3" evidence="2"/>
<dbReference type="InterPro" id="IPR050482">
    <property type="entry name" value="Sensor_HK_TwoCompSys"/>
</dbReference>
<dbReference type="RefSeq" id="WP_208813375.1">
    <property type="nucleotide sequence ID" value="NZ_WVUH01000069.1"/>
</dbReference>
<dbReference type="Proteomes" id="UP000823521">
    <property type="component" value="Unassembled WGS sequence"/>
</dbReference>
<keyword evidence="7" id="KW-0067">ATP-binding</keyword>
<evidence type="ECO:0000256" key="5">
    <source>
        <dbReference type="ARBA" id="ARBA00022741"/>
    </source>
</evidence>
<accession>A0ABS3VPR9</accession>
<dbReference type="EMBL" id="WVUH01000069">
    <property type="protein sequence ID" value="MBO4206473.1"/>
    <property type="molecule type" value="Genomic_DNA"/>
</dbReference>
<dbReference type="InterPro" id="IPR003594">
    <property type="entry name" value="HATPase_dom"/>
</dbReference>
<evidence type="ECO:0000313" key="11">
    <source>
        <dbReference type="EMBL" id="MBO4206473.1"/>
    </source>
</evidence>
<keyword evidence="3" id="KW-0597">Phosphoprotein</keyword>
<keyword evidence="9" id="KW-1133">Transmembrane helix</keyword>
<reference evidence="11 12" key="1">
    <citation type="submission" date="2019-12" db="EMBL/GenBank/DDBJ databases">
        <title>Whole genome sequencing of endophytic Actinobacterium Micromonospora sp. MPMI6T.</title>
        <authorList>
            <person name="Evv R."/>
            <person name="Podile A.R."/>
        </authorList>
    </citation>
    <scope>NUCLEOTIDE SEQUENCE [LARGE SCALE GENOMIC DNA]</scope>
    <source>
        <strain evidence="11 12">MPMI6</strain>
    </source>
</reference>
<feature type="transmembrane region" description="Helical" evidence="9">
    <location>
        <begin position="156"/>
        <end position="175"/>
    </location>
</feature>
<dbReference type="GO" id="GO:0016301">
    <property type="term" value="F:kinase activity"/>
    <property type="evidence" value="ECO:0007669"/>
    <property type="project" value="UniProtKB-KW"/>
</dbReference>
<feature type="domain" description="Histidine kinase/HSP90-like ATPase" evidence="10">
    <location>
        <begin position="320"/>
        <end position="410"/>
    </location>
</feature>
<keyword evidence="9" id="KW-0812">Transmembrane</keyword>
<dbReference type="Gene3D" id="1.20.5.1930">
    <property type="match status" value="1"/>
</dbReference>
<dbReference type="PANTHER" id="PTHR24421:SF10">
    <property type="entry name" value="NITRATE_NITRITE SENSOR PROTEIN NARQ"/>
    <property type="match status" value="1"/>
</dbReference>
<dbReference type="Pfam" id="PF07730">
    <property type="entry name" value="HisKA_3"/>
    <property type="match status" value="1"/>
</dbReference>
<gene>
    <name evidence="11" type="ORF">GSF22_10735</name>
</gene>
<dbReference type="Gene3D" id="3.30.565.10">
    <property type="entry name" value="Histidine kinase-like ATPase, C-terminal domain"/>
    <property type="match status" value="1"/>
</dbReference>
<dbReference type="InterPro" id="IPR011712">
    <property type="entry name" value="Sig_transdc_His_kin_sub3_dim/P"/>
</dbReference>
<sequence length="410" mass="43923">MKQTVRRVGREQRELLVGLRLAVECLALFGAALVTLVLTGGFALPPYVALVRRIRQVTDRQRLRTGDVAGGPVPTPYRPPLPAGLADRTRVLRTDPATWRDLGWLSGQMLLGLVFGLLGPALWLAGVLGVLAPVVRAVLPPETVFQLNGIVIDGQPAAWAAVPIGVGYLLLAYLAPRYLVRAEARFARWLLAPTTAARLSARVEQLTETRAEAVDASAAELRRIERDLHDGAQARLVALSMNLGMAEDLLDRDPVAARAMLADARAGAHSAMSELRDLVRGIHPPLLADRGLPGAVQALALASPVPVDLDVRLTRRLAAPVESAAYFVTAEALTNAVRHSGAERITIEVRDDGTRLRLRVRDDGRGGADPQRGTGLRGIERRLAAFDGTVRVSSPPGGPTEIDVELPCGS</sequence>
<evidence type="ECO:0000256" key="3">
    <source>
        <dbReference type="ARBA" id="ARBA00022553"/>
    </source>
</evidence>
<evidence type="ECO:0000256" key="2">
    <source>
        <dbReference type="ARBA" id="ARBA00012438"/>
    </source>
</evidence>
<comment type="catalytic activity">
    <reaction evidence="1">
        <text>ATP + protein L-histidine = ADP + protein N-phospho-L-histidine.</text>
        <dbReference type="EC" id="2.7.13.3"/>
    </reaction>
</comment>
<keyword evidence="12" id="KW-1185">Reference proteome</keyword>
<feature type="transmembrane region" description="Helical" evidence="9">
    <location>
        <begin position="109"/>
        <end position="135"/>
    </location>
</feature>
<keyword evidence="9" id="KW-0472">Membrane</keyword>
<evidence type="ECO:0000256" key="9">
    <source>
        <dbReference type="SAM" id="Phobius"/>
    </source>
</evidence>
<dbReference type="PANTHER" id="PTHR24421">
    <property type="entry name" value="NITRATE/NITRITE SENSOR PROTEIN NARX-RELATED"/>
    <property type="match status" value="1"/>
</dbReference>
<evidence type="ECO:0000313" key="12">
    <source>
        <dbReference type="Proteomes" id="UP000823521"/>
    </source>
</evidence>
<keyword evidence="8" id="KW-0902">Two-component regulatory system</keyword>
<evidence type="ECO:0000256" key="1">
    <source>
        <dbReference type="ARBA" id="ARBA00000085"/>
    </source>
</evidence>
<keyword evidence="5" id="KW-0547">Nucleotide-binding</keyword>
<feature type="transmembrane region" description="Helical" evidence="9">
    <location>
        <begin position="21"/>
        <end position="44"/>
    </location>
</feature>
<dbReference type="InterPro" id="IPR036890">
    <property type="entry name" value="HATPase_C_sf"/>
</dbReference>
<keyword evidence="6 11" id="KW-0418">Kinase</keyword>
<proteinExistence type="predicted"/>
<dbReference type="InterPro" id="IPR025828">
    <property type="entry name" value="Put_sensor_dom"/>
</dbReference>
<organism evidence="11 12">
    <name type="scientific">Micromonospora echinofusca</name>
    <dbReference type="NCBI Taxonomy" id="47858"/>
    <lineage>
        <taxon>Bacteria</taxon>
        <taxon>Bacillati</taxon>
        <taxon>Actinomycetota</taxon>
        <taxon>Actinomycetes</taxon>
        <taxon>Micromonosporales</taxon>
        <taxon>Micromonosporaceae</taxon>
        <taxon>Micromonospora</taxon>
    </lineage>
</organism>
<evidence type="ECO:0000256" key="4">
    <source>
        <dbReference type="ARBA" id="ARBA00022679"/>
    </source>
</evidence>
<dbReference type="CDD" id="cd16917">
    <property type="entry name" value="HATPase_UhpB-NarQ-NarX-like"/>
    <property type="match status" value="1"/>
</dbReference>
<protein>
    <recommendedName>
        <fullName evidence="2">histidine kinase</fullName>
        <ecNumber evidence="2">2.7.13.3</ecNumber>
    </recommendedName>
</protein>
<dbReference type="SMART" id="SM00387">
    <property type="entry name" value="HATPase_c"/>
    <property type="match status" value="1"/>
</dbReference>
<dbReference type="Pfam" id="PF02518">
    <property type="entry name" value="HATPase_c"/>
    <property type="match status" value="1"/>
</dbReference>
<dbReference type="Pfam" id="PF13796">
    <property type="entry name" value="Sensor"/>
    <property type="match status" value="1"/>
</dbReference>
<keyword evidence="4" id="KW-0808">Transferase</keyword>
<evidence type="ECO:0000256" key="8">
    <source>
        <dbReference type="ARBA" id="ARBA00023012"/>
    </source>
</evidence>
<name>A0ABS3VPR9_MICEH</name>
<evidence type="ECO:0000259" key="10">
    <source>
        <dbReference type="SMART" id="SM00387"/>
    </source>
</evidence>